<proteinExistence type="predicted"/>
<dbReference type="EMBL" id="KQ422381">
    <property type="protein sequence ID" value="KOF74966.1"/>
    <property type="molecule type" value="Genomic_DNA"/>
</dbReference>
<feature type="compositionally biased region" description="Low complexity" evidence="1">
    <location>
        <begin position="121"/>
        <end position="151"/>
    </location>
</feature>
<feature type="compositionally biased region" description="Polar residues" evidence="1">
    <location>
        <begin position="51"/>
        <end position="61"/>
    </location>
</feature>
<feature type="compositionally biased region" description="Low complexity" evidence="1">
    <location>
        <begin position="205"/>
        <end position="218"/>
    </location>
</feature>
<dbReference type="OrthoDB" id="5977959at2759"/>
<feature type="compositionally biased region" description="Low complexity" evidence="1">
    <location>
        <begin position="62"/>
        <end position="76"/>
    </location>
</feature>
<sequence length="355" mass="37381">MSSSSPPQPLPSSPSSPSNLQTTNQLSAVANDHCFQLVTEFPSNIPLMQGNRHTTSQTFPDNTSNNTSTTNNNNNISLTSNIFTIPLTTSAGLAYALTENNKIGIQRLIKPKNPSDKDAKNNNNNTSNSNNNNNNNNNNNVISGSINNVNTQKQDPHSQGHRLLVDSNTVAAVVAAAANINQVQNLNGSQFQKFSFSPGRLLKDQSQQQQQQQQQQLQGEITMPHQEDKSPSSSSSTSSSSTLPITFAPDQSQQQASTASVAASSSANVVTSAATAAAAAVAVQPVGSQNSNSIQSIQYQSATAAAAANASQGATNDAMLSATINYNDNEMLSDGTFDVSVRNNLTLDEGILGRS</sequence>
<feature type="region of interest" description="Disordered" evidence="1">
    <location>
        <begin position="1"/>
        <end position="22"/>
    </location>
</feature>
<protein>
    <submittedName>
        <fullName evidence="2">Uncharacterized protein</fullName>
    </submittedName>
</protein>
<dbReference type="AlphaFoldDB" id="A0A0L8GD69"/>
<gene>
    <name evidence="2" type="ORF">OCBIM_22035425mg</name>
</gene>
<reference evidence="2" key="1">
    <citation type="submission" date="2015-07" db="EMBL/GenBank/DDBJ databases">
        <title>MeaNS - Measles Nucleotide Surveillance Program.</title>
        <authorList>
            <person name="Tran T."/>
            <person name="Druce J."/>
        </authorList>
    </citation>
    <scope>NUCLEOTIDE SEQUENCE</scope>
    <source>
        <strain evidence="2">UCB-OBI-ISO-001</strain>
        <tissue evidence="2">Gonad</tissue>
    </source>
</reference>
<evidence type="ECO:0000256" key="1">
    <source>
        <dbReference type="SAM" id="MobiDB-lite"/>
    </source>
</evidence>
<feature type="region of interest" description="Disordered" evidence="1">
    <location>
        <begin position="45"/>
        <end position="76"/>
    </location>
</feature>
<feature type="region of interest" description="Disordered" evidence="1">
    <location>
        <begin position="108"/>
        <end position="160"/>
    </location>
</feature>
<name>A0A0L8GD69_OCTBM</name>
<feature type="compositionally biased region" description="Low complexity" evidence="1">
    <location>
        <begin position="231"/>
        <end position="242"/>
    </location>
</feature>
<accession>A0A0L8GD69</accession>
<evidence type="ECO:0000313" key="2">
    <source>
        <dbReference type="EMBL" id="KOF74966.1"/>
    </source>
</evidence>
<feature type="region of interest" description="Disordered" evidence="1">
    <location>
        <begin position="201"/>
        <end position="252"/>
    </location>
</feature>
<feature type="compositionally biased region" description="Pro residues" evidence="1">
    <location>
        <begin position="1"/>
        <end position="14"/>
    </location>
</feature>
<organism evidence="2">
    <name type="scientific">Octopus bimaculoides</name>
    <name type="common">California two-spotted octopus</name>
    <dbReference type="NCBI Taxonomy" id="37653"/>
    <lineage>
        <taxon>Eukaryota</taxon>
        <taxon>Metazoa</taxon>
        <taxon>Spiralia</taxon>
        <taxon>Lophotrochozoa</taxon>
        <taxon>Mollusca</taxon>
        <taxon>Cephalopoda</taxon>
        <taxon>Coleoidea</taxon>
        <taxon>Octopodiformes</taxon>
        <taxon>Octopoda</taxon>
        <taxon>Incirrata</taxon>
        <taxon>Octopodidae</taxon>
        <taxon>Octopus</taxon>
    </lineage>
</organism>